<organism evidence="2 3">
    <name type="scientific">Jimgerdemannia flammicorona</name>
    <dbReference type="NCBI Taxonomy" id="994334"/>
    <lineage>
        <taxon>Eukaryota</taxon>
        <taxon>Fungi</taxon>
        <taxon>Fungi incertae sedis</taxon>
        <taxon>Mucoromycota</taxon>
        <taxon>Mucoromycotina</taxon>
        <taxon>Endogonomycetes</taxon>
        <taxon>Endogonales</taxon>
        <taxon>Endogonaceae</taxon>
        <taxon>Jimgerdemannia</taxon>
    </lineage>
</organism>
<feature type="region of interest" description="Disordered" evidence="1">
    <location>
        <begin position="175"/>
        <end position="197"/>
    </location>
</feature>
<dbReference type="OrthoDB" id="5416902at2759"/>
<accession>A0A433DHX9</accession>
<dbReference type="AlphaFoldDB" id="A0A433DHX9"/>
<name>A0A433DHX9_9FUNG</name>
<reference evidence="2 3" key="1">
    <citation type="journal article" date="2018" name="New Phytol.">
        <title>Phylogenomics of Endogonaceae and evolution of mycorrhizas within Mucoromycota.</title>
        <authorList>
            <person name="Chang Y."/>
            <person name="Desiro A."/>
            <person name="Na H."/>
            <person name="Sandor L."/>
            <person name="Lipzen A."/>
            <person name="Clum A."/>
            <person name="Barry K."/>
            <person name="Grigoriev I.V."/>
            <person name="Martin F.M."/>
            <person name="Stajich J.E."/>
            <person name="Smith M.E."/>
            <person name="Bonito G."/>
            <person name="Spatafora J.W."/>
        </authorList>
    </citation>
    <scope>NUCLEOTIDE SEQUENCE [LARGE SCALE GENOMIC DNA]</scope>
    <source>
        <strain evidence="2 3">GMNB39</strain>
    </source>
</reference>
<gene>
    <name evidence="2" type="ORF">BC936DRAFT_139377</name>
</gene>
<comment type="caution">
    <text evidence="2">The sequence shown here is derived from an EMBL/GenBank/DDBJ whole genome shotgun (WGS) entry which is preliminary data.</text>
</comment>
<feature type="region of interest" description="Disordered" evidence="1">
    <location>
        <begin position="348"/>
        <end position="369"/>
    </location>
</feature>
<dbReference type="Proteomes" id="UP000268093">
    <property type="component" value="Unassembled WGS sequence"/>
</dbReference>
<evidence type="ECO:0000313" key="3">
    <source>
        <dbReference type="Proteomes" id="UP000268093"/>
    </source>
</evidence>
<sequence length="388" mass="43664">MASLSPKAAQKAAKQAAQKAAEQAAQLSALSQQAAQLSIISQQVEQAAQHAAKQADRQAAYSKEAGKLYEVICRHTLQEEISSSSFHSCAQDKNFEARKFKDEAIIDETQQYMKERQPIDDAEKSFAQLWKATGETGDGISFDKLEADILANVNVAEQVAFGKLNWRMTSINPKKAKKYDSSESSQLNSSDMEPRPSTSQYIVGEVSVNADLCDHKLLQLERMLCYLLIEQRRKRNNSELKACDVFALAFVGKAHTVLLRAFDVIKRLEKEIAIIKNQSSDSKMVEGAENIKKDFENINTDVEGIYMDVENIDTDNTDVESNKTDDEIKADIENIKTDDEIETDNENVKTEVEKLKPAKRTKKQNRPWWKKSKRTLIIRPTSRASSHA</sequence>
<protein>
    <submittedName>
        <fullName evidence="2">Uncharacterized protein</fullName>
    </submittedName>
</protein>
<evidence type="ECO:0000313" key="2">
    <source>
        <dbReference type="EMBL" id="RUP50396.1"/>
    </source>
</evidence>
<proteinExistence type="predicted"/>
<keyword evidence="3" id="KW-1185">Reference proteome</keyword>
<dbReference type="EMBL" id="RBNI01001488">
    <property type="protein sequence ID" value="RUP50396.1"/>
    <property type="molecule type" value="Genomic_DNA"/>
</dbReference>
<evidence type="ECO:0000256" key="1">
    <source>
        <dbReference type="SAM" id="MobiDB-lite"/>
    </source>
</evidence>
<feature type="compositionally biased region" description="Basic residues" evidence="1">
    <location>
        <begin position="357"/>
        <end position="369"/>
    </location>
</feature>